<sequence>MLRRVWQRAGMWQSPSRFFCAVAVNKKECVLPHRHDSASSRTETLRPRTRTRSPVNRTLPITPPPRGPNQLNVLLSNQTSPTTFVATCRALRAIDETALLATIDVRTWNVALQRRLEAQDERGAAELLAFFTRVSNGRDAGALETVEAEIRTAVCGPRARRRGQWLCQYQDVCSCSRAAAVSADVVVGDSLWYYYYYRRDNDDKVERAE</sequence>
<proteinExistence type="predicted"/>
<dbReference type="Proteomes" id="UP000011713">
    <property type="component" value="Unassembled WGS sequence"/>
</dbReference>
<dbReference type="EMBL" id="JH598440">
    <property type="status" value="NOT_ANNOTATED_CDS"/>
    <property type="molecule type" value="Genomic_DNA"/>
</dbReference>
<feature type="region of interest" description="Disordered" evidence="1">
    <location>
        <begin position="35"/>
        <end position="69"/>
    </location>
</feature>
<dbReference type="VEuPathDB" id="FungiDB:HpaG807824"/>
<reference evidence="2" key="2">
    <citation type="submission" date="2015-06" db="UniProtKB">
        <authorList>
            <consortium name="EnsemblProtists"/>
        </authorList>
    </citation>
    <scope>IDENTIFICATION</scope>
    <source>
        <strain evidence="2">Emoy2</strain>
    </source>
</reference>
<evidence type="ECO:0000313" key="3">
    <source>
        <dbReference type="Proteomes" id="UP000011713"/>
    </source>
</evidence>
<protein>
    <submittedName>
        <fullName evidence="2">Uncharacterized protein</fullName>
    </submittedName>
</protein>
<name>M4BN37_HYAAE</name>
<dbReference type="EnsemblProtists" id="HpaT807824">
    <property type="protein sequence ID" value="HpaP807824"/>
    <property type="gene ID" value="HpaG807824"/>
</dbReference>
<evidence type="ECO:0000256" key="1">
    <source>
        <dbReference type="SAM" id="MobiDB-lite"/>
    </source>
</evidence>
<dbReference type="InParanoid" id="M4BN37"/>
<keyword evidence="3" id="KW-1185">Reference proteome</keyword>
<reference evidence="3" key="1">
    <citation type="journal article" date="2010" name="Science">
        <title>Signatures of adaptation to obligate biotrophy in the Hyaloperonospora arabidopsidis genome.</title>
        <authorList>
            <person name="Baxter L."/>
            <person name="Tripathy S."/>
            <person name="Ishaque N."/>
            <person name="Boot N."/>
            <person name="Cabral A."/>
            <person name="Kemen E."/>
            <person name="Thines M."/>
            <person name="Ah-Fong A."/>
            <person name="Anderson R."/>
            <person name="Badejoko W."/>
            <person name="Bittner-Eddy P."/>
            <person name="Boore J.L."/>
            <person name="Chibucos M.C."/>
            <person name="Coates M."/>
            <person name="Dehal P."/>
            <person name="Delehaunty K."/>
            <person name="Dong S."/>
            <person name="Downton P."/>
            <person name="Dumas B."/>
            <person name="Fabro G."/>
            <person name="Fronick C."/>
            <person name="Fuerstenberg S.I."/>
            <person name="Fulton L."/>
            <person name="Gaulin E."/>
            <person name="Govers F."/>
            <person name="Hughes L."/>
            <person name="Humphray S."/>
            <person name="Jiang R.H."/>
            <person name="Judelson H."/>
            <person name="Kamoun S."/>
            <person name="Kyung K."/>
            <person name="Meijer H."/>
            <person name="Minx P."/>
            <person name="Morris P."/>
            <person name="Nelson J."/>
            <person name="Phuntumart V."/>
            <person name="Qutob D."/>
            <person name="Rehmany A."/>
            <person name="Rougon-Cardoso A."/>
            <person name="Ryden P."/>
            <person name="Torto-Alalibo T."/>
            <person name="Studholme D."/>
            <person name="Wang Y."/>
            <person name="Win J."/>
            <person name="Wood J."/>
            <person name="Clifton S.W."/>
            <person name="Rogers J."/>
            <person name="Van den Ackerveken G."/>
            <person name="Jones J.D."/>
            <person name="McDowell J.M."/>
            <person name="Beynon J."/>
            <person name="Tyler B.M."/>
        </authorList>
    </citation>
    <scope>NUCLEOTIDE SEQUENCE [LARGE SCALE GENOMIC DNA]</scope>
    <source>
        <strain evidence="3">Emoy2</strain>
    </source>
</reference>
<evidence type="ECO:0000313" key="2">
    <source>
        <dbReference type="EnsemblProtists" id="HpaP807824"/>
    </source>
</evidence>
<dbReference type="AlphaFoldDB" id="M4BN37"/>
<organism evidence="2 3">
    <name type="scientific">Hyaloperonospora arabidopsidis (strain Emoy2)</name>
    <name type="common">Downy mildew agent</name>
    <name type="synonym">Peronospora arabidopsidis</name>
    <dbReference type="NCBI Taxonomy" id="559515"/>
    <lineage>
        <taxon>Eukaryota</taxon>
        <taxon>Sar</taxon>
        <taxon>Stramenopiles</taxon>
        <taxon>Oomycota</taxon>
        <taxon>Peronosporomycetes</taxon>
        <taxon>Peronosporales</taxon>
        <taxon>Peronosporaceae</taxon>
        <taxon>Hyaloperonospora</taxon>
    </lineage>
</organism>
<dbReference type="STRING" id="559515.M4BN37"/>
<dbReference type="HOGENOM" id="CLU_1317649_0_0_1"/>
<feature type="compositionally biased region" description="Basic and acidic residues" evidence="1">
    <location>
        <begin position="35"/>
        <end position="46"/>
    </location>
</feature>
<accession>M4BN37</accession>